<accession>A0A8X6TS19</accession>
<reference evidence="1" key="1">
    <citation type="submission" date="2020-08" db="EMBL/GenBank/DDBJ databases">
        <title>Multicomponent nature underlies the extraordinary mechanical properties of spider dragline silk.</title>
        <authorList>
            <person name="Kono N."/>
            <person name="Nakamura H."/>
            <person name="Mori M."/>
            <person name="Yoshida Y."/>
            <person name="Ohtoshi R."/>
            <person name="Malay A.D."/>
            <person name="Moran D.A.P."/>
            <person name="Tomita M."/>
            <person name="Numata K."/>
            <person name="Arakawa K."/>
        </authorList>
    </citation>
    <scope>NUCLEOTIDE SEQUENCE</scope>
</reference>
<dbReference type="AlphaFoldDB" id="A0A8X6TS19"/>
<dbReference type="EMBL" id="BMAW01015570">
    <property type="protein sequence ID" value="GFT44537.1"/>
    <property type="molecule type" value="Genomic_DNA"/>
</dbReference>
<evidence type="ECO:0000313" key="2">
    <source>
        <dbReference type="Proteomes" id="UP000887013"/>
    </source>
</evidence>
<protein>
    <submittedName>
        <fullName evidence="1">Uncharacterized protein</fullName>
    </submittedName>
</protein>
<dbReference type="Proteomes" id="UP000887013">
    <property type="component" value="Unassembled WGS sequence"/>
</dbReference>
<gene>
    <name evidence="1" type="ORF">NPIL_99221</name>
</gene>
<sequence length="104" mass="11979">MKEIRLESAKNINSGAAQWETHVLTDEIRISITTRSRRCERSSRKQCVSPVHLVKNIVAEKVLNIRSKCRNTEEVIEIAFFLPVVDIFISPPIAKEKEHTNHSR</sequence>
<keyword evidence="2" id="KW-1185">Reference proteome</keyword>
<comment type="caution">
    <text evidence="1">The sequence shown here is derived from an EMBL/GenBank/DDBJ whole genome shotgun (WGS) entry which is preliminary data.</text>
</comment>
<name>A0A8X6TS19_NEPPI</name>
<evidence type="ECO:0000313" key="1">
    <source>
        <dbReference type="EMBL" id="GFT44537.1"/>
    </source>
</evidence>
<organism evidence="1 2">
    <name type="scientific">Nephila pilipes</name>
    <name type="common">Giant wood spider</name>
    <name type="synonym">Nephila maculata</name>
    <dbReference type="NCBI Taxonomy" id="299642"/>
    <lineage>
        <taxon>Eukaryota</taxon>
        <taxon>Metazoa</taxon>
        <taxon>Ecdysozoa</taxon>
        <taxon>Arthropoda</taxon>
        <taxon>Chelicerata</taxon>
        <taxon>Arachnida</taxon>
        <taxon>Araneae</taxon>
        <taxon>Araneomorphae</taxon>
        <taxon>Entelegynae</taxon>
        <taxon>Araneoidea</taxon>
        <taxon>Nephilidae</taxon>
        <taxon>Nephila</taxon>
    </lineage>
</organism>
<proteinExistence type="predicted"/>